<feature type="transmembrane region" description="Helical" evidence="1">
    <location>
        <begin position="90"/>
        <end position="108"/>
    </location>
</feature>
<keyword evidence="1" id="KW-0812">Transmembrane</keyword>
<protein>
    <submittedName>
        <fullName evidence="2">Uncharacterized protein</fullName>
    </submittedName>
</protein>
<dbReference type="Proteomes" id="UP000230304">
    <property type="component" value="Unassembled WGS sequence"/>
</dbReference>
<dbReference type="Pfam" id="PF18895">
    <property type="entry name" value="T4SS_pilin"/>
    <property type="match status" value="1"/>
</dbReference>
<dbReference type="AlphaFoldDB" id="A0A2M7D7V0"/>
<name>A0A2M7D7V0_9BACT</name>
<keyword evidence="1" id="KW-1133">Transmembrane helix</keyword>
<gene>
    <name evidence="2" type="ORF">COS26_02005</name>
</gene>
<sequence length="121" mass="13262">MKKILTSIFLISFLLLPAASLALELNYPTFGGYTLTLDMDLNKLIAWFYYFIVGVAGLSAFVILVWGGFQYLSSAGNPTAIGDAKDKIKSALLGLLIILTSWLILQVINPDLTTLNLPQLH</sequence>
<keyword evidence="1" id="KW-0472">Membrane</keyword>
<proteinExistence type="predicted"/>
<comment type="caution">
    <text evidence="2">The sequence shown here is derived from an EMBL/GenBank/DDBJ whole genome shotgun (WGS) entry which is preliminary data.</text>
</comment>
<evidence type="ECO:0000313" key="2">
    <source>
        <dbReference type="EMBL" id="PIV42529.1"/>
    </source>
</evidence>
<evidence type="ECO:0000256" key="1">
    <source>
        <dbReference type="SAM" id="Phobius"/>
    </source>
</evidence>
<accession>A0A2M7D7V0</accession>
<reference evidence="3" key="1">
    <citation type="submission" date="2017-09" db="EMBL/GenBank/DDBJ databases">
        <title>Depth-based differentiation of microbial function through sediment-hosted aquifers and enrichment of novel symbionts in the deep terrestrial subsurface.</title>
        <authorList>
            <person name="Probst A.J."/>
            <person name="Ladd B."/>
            <person name="Jarett J.K."/>
            <person name="Geller-Mcgrath D.E."/>
            <person name="Sieber C.M.K."/>
            <person name="Emerson J.B."/>
            <person name="Anantharaman K."/>
            <person name="Thomas B.C."/>
            <person name="Malmstrom R."/>
            <person name="Stieglmeier M."/>
            <person name="Klingl A."/>
            <person name="Woyke T."/>
            <person name="Ryan C.M."/>
            <person name="Banfield J.F."/>
        </authorList>
    </citation>
    <scope>NUCLEOTIDE SEQUENCE [LARGE SCALE GENOMIC DNA]</scope>
</reference>
<organism evidence="2 3">
    <name type="scientific">Candidatus Nealsonbacteria bacterium CG02_land_8_20_14_3_00_40_11</name>
    <dbReference type="NCBI Taxonomy" id="1974700"/>
    <lineage>
        <taxon>Bacteria</taxon>
        <taxon>Candidatus Nealsoniibacteriota</taxon>
    </lineage>
</organism>
<dbReference type="EMBL" id="PEUA01000045">
    <property type="protein sequence ID" value="PIV42529.1"/>
    <property type="molecule type" value="Genomic_DNA"/>
</dbReference>
<feature type="transmembrane region" description="Helical" evidence="1">
    <location>
        <begin position="46"/>
        <end position="69"/>
    </location>
</feature>
<evidence type="ECO:0000313" key="3">
    <source>
        <dbReference type="Proteomes" id="UP000230304"/>
    </source>
</evidence>
<dbReference type="InterPro" id="IPR043993">
    <property type="entry name" value="T4SS_pilin"/>
</dbReference>